<gene>
    <name evidence="1" type="ORF">CRV2_00018719</name>
</gene>
<reference evidence="1" key="1">
    <citation type="submission" date="2020-04" db="EMBL/GenBank/DDBJ databases">
        <authorList>
            <person name="Broberg M."/>
        </authorList>
    </citation>
    <scope>NUCLEOTIDE SEQUENCE</scope>
</reference>
<protein>
    <submittedName>
        <fullName evidence="1">Uncharacterized protein</fullName>
    </submittedName>
</protein>
<dbReference type="Proteomes" id="UP000836387">
    <property type="component" value="Unassembled WGS sequence"/>
</dbReference>
<organism evidence="1 2">
    <name type="scientific">Clonostachys rosea f. rosea IK726</name>
    <dbReference type="NCBI Taxonomy" id="1349383"/>
    <lineage>
        <taxon>Eukaryota</taxon>
        <taxon>Fungi</taxon>
        <taxon>Dikarya</taxon>
        <taxon>Ascomycota</taxon>
        <taxon>Pezizomycotina</taxon>
        <taxon>Sordariomycetes</taxon>
        <taxon>Hypocreomycetidae</taxon>
        <taxon>Hypocreales</taxon>
        <taxon>Bionectriaceae</taxon>
        <taxon>Clonostachys</taxon>
    </lineage>
</organism>
<accession>A0ACA9UNA2</accession>
<evidence type="ECO:0000313" key="2">
    <source>
        <dbReference type="Proteomes" id="UP000836387"/>
    </source>
</evidence>
<proteinExistence type="predicted"/>
<dbReference type="EMBL" id="CADEHS020000545">
    <property type="protein sequence ID" value="CAG9953838.1"/>
    <property type="molecule type" value="Genomic_DNA"/>
</dbReference>
<comment type="caution">
    <text evidence="1">The sequence shown here is derived from an EMBL/GenBank/DDBJ whole genome shotgun (WGS) entry which is preliminary data.</text>
</comment>
<name>A0ACA9UNA2_BIOOC</name>
<sequence>MHHLTFLFAAGLISTISAAPLPAANDALLDFQARSGYADDDTLARIARSLDALDQELEERGLFDKNPKPFNPDKTPNKLKKAEPVPKQPNKQPKTSNTLKKEKKGSKPNPATNFRRGFGKEPKPFNPDKTPNKLKKAEPVPKVPNKQPKTTNTLTKDKKHKTNPATNFRRGFGKEPKPFNPDKTPNKLKKAEPVPKVPNKQPKTSNTLTKDKKHKTNPATNFRRGFGKEPKPFNPDKTPNKLKKAEPVPKVPNKQPKTTNTLTKDKKHKTNPATNFRRYELELEERDEDFLEERDYEFLDERDEDFLEERDEDFLEERDDEFLEERDEDLLEERDDEFLEERDEDFLEERDDEFLDERDEDFIVERGFGKEPKPFNPDKTANKLKKSEPVPKVPNKQPKTSNTLTKEKKGKKNPATNF</sequence>
<keyword evidence="2" id="KW-1185">Reference proteome</keyword>
<evidence type="ECO:0000313" key="1">
    <source>
        <dbReference type="EMBL" id="CAG9953838.1"/>
    </source>
</evidence>
<reference evidence="1" key="2">
    <citation type="submission" date="2021-10" db="EMBL/GenBank/DDBJ databases">
        <authorList>
            <person name="Piombo E."/>
        </authorList>
    </citation>
    <scope>NUCLEOTIDE SEQUENCE</scope>
</reference>